<dbReference type="GO" id="GO:0016925">
    <property type="term" value="P:protein sumoylation"/>
    <property type="evidence" value="ECO:0007669"/>
    <property type="project" value="TreeGrafter"/>
</dbReference>
<reference evidence="11" key="2">
    <citation type="submission" date="2025-08" db="UniProtKB">
        <authorList>
            <consortium name="Ensembl"/>
        </authorList>
    </citation>
    <scope>IDENTIFICATION</scope>
</reference>
<dbReference type="EMBL" id="AQIB01147700">
    <property type="status" value="NOT_ANNOTATED_CDS"/>
    <property type="molecule type" value="Genomic_DNA"/>
</dbReference>
<name>A0A0D9RSM5_CHLSB</name>
<dbReference type="Proteomes" id="UP000029965">
    <property type="component" value="Chromosome 27"/>
</dbReference>
<dbReference type="Ensembl" id="ENSCSAT00000013620.1">
    <property type="protein sequence ID" value="ENSCSAP00000011614.1"/>
    <property type="gene ID" value="ENSCSAG00000015539.1"/>
</dbReference>
<evidence type="ECO:0000256" key="3">
    <source>
        <dbReference type="ARBA" id="ARBA00022833"/>
    </source>
</evidence>
<dbReference type="PANTHER" id="PTHR22663:SF21">
    <property type="entry name" value="E3 SUMO-PROTEIN LIGASE RNF212-RELATED"/>
    <property type="match status" value="1"/>
</dbReference>
<feature type="domain" description="RING-type" evidence="10">
    <location>
        <begin position="7"/>
        <end position="46"/>
    </location>
</feature>
<dbReference type="PROSITE" id="PS00518">
    <property type="entry name" value="ZF_RING_1"/>
    <property type="match status" value="1"/>
</dbReference>
<dbReference type="STRING" id="60711.ENSCSAP00000011614"/>
<gene>
    <name evidence="11" type="primary">RNF212</name>
</gene>
<dbReference type="InterPro" id="IPR042123">
    <property type="entry name" value="Zip3/RNF212-like"/>
</dbReference>
<evidence type="ECO:0000256" key="9">
    <source>
        <dbReference type="PROSITE-ProRule" id="PRU00175"/>
    </source>
</evidence>
<keyword evidence="1" id="KW-0479">Metal-binding</keyword>
<sequence length="298" mass="33401">MANWVFCNRCFQPPQRTSCFSLTNCGHVYCDACLGKGKKNECLICKAPCRTVLLSKHTDADIQAFFMSIGSLCKKYSRETSQVSEFQEKHRKRLLAFYTEKISRLEESLRKSVLQIEQLQSMRSSQQTAFSTIKSSVSTKPYGCLLPPHSSTPDRLESMEVDLSPSPIRKSEIAAGPARISVISPPQDGRMGNSTGPRLTASFCFIPWLTLSKPPVPRVCVVCRGSPCFCIDVRPHWMLLLAFSSGRHREHTSSTLPICAEVQRATLFLSQEGTLDTLRTLTVSVVFPLCQSERKYSF</sequence>
<dbReference type="eggNOG" id="KOG4739">
    <property type="taxonomic scope" value="Eukaryota"/>
</dbReference>
<evidence type="ECO:0000256" key="2">
    <source>
        <dbReference type="ARBA" id="ARBA00022771"/>
    </source>
</evidence>
<evidence type="ECO:0000256" key="6">
    <source>
        <dbReference type="ARBA" id="ARBA00074434"/>
    </source>
</evidence>
<evidence type="ECO:0000256" key="5">
    <source>
        <dbReference type="ARBA" id="ARBA00059057"/>
    </source>
</evidence>
<dbReference type="GeneTree" id="ENSGT00740000115581"/>
<dbReference type="InterPro" id="IPR017907">
    <property type="entry name" value="Znf_RING_CS"/>
</dbReference>
<dbReference type="GO" id="GO:0051026">
    <property type="term" value="P:chiasma assembly"/>
    <property type="evidence" value="ECO:0007669"/>
    <property type="project" value="Ensembl"/>
</dbReference>
<dbReference type="GO" id="GO:0008270">
    <property type="term" value="F:zinc ion binding"/>
    <property type="evidence" value="ECO:0007669"/>
    <property type="project" value="UniProtKB-KW"/>
</dbReference>
<dbReference type="AlphaFoldDB" id="A0A0D9RSM5"/>
<evidence type="ECO:0000256" key="4">
    <source>
        <dbReference type="ARBA" id="ARBA00023254"/>
    </source>
</evidence>
<evidence type="ECO:0000256" key="7">
    <source>
        <dbReference type="ARBA" id="ARBA00080634"/>
    </source>
</evidence>
<proteinExistence type="predicted"/>
<evidence type="ECO:0000256" key="8">
    <source>
        <dbReference type="ARBA" id="ARBA00083473"/>
    </source>
</evidence>
<dbReference type="CDD" id="cd16746">
    <property type="entry name" value="RING-HC_RNF212"/>
    <property type="match status" value="1"/>
</dbReference>
<evidence type="ECO:0000313" key="12">
    <source>
        <dbReference type="Proteomes" id="UP000029965"/>
    </source>
</evidence>
<evidence type="ECO:0000256" key="1">
    <source>
        <dbReference type="ARBA" id="ARBA00022723"/>
    </source>
</evidence>
<protein>
    <recommendedName>
        <fullName evidence="6">Probable E3 SUMO-protein ligase RNF212</fullName>
    </recommendedName>
    <alternativeName>
        <fullName evidence="8">Probable E3 SUMO-protein transferase RNF212</fullName>
    </alternativeName>
    <alternativeName>
        <fullName evidence="7">RING finger protein 212</fullName>
    </alternativeName>
</protein>
<keyword evidence="12" id="KW-1185">Reference proteome</keyword>
<keyword evidence="3" id="KW-0862">Zinc</keyword>
<dbReference type="InterPro" id="IPR001841">
    <property type="entry name" value="Znf_RING"/>
</dbReference>
<dbReference type="FunFam" id="3.30.40.10:FF:000839">
    <property type="entry name" value="Ring finger protein 212"/>
    <property type="match status" value="1"/>
</dbReference>
<evidence type="ECO:0000259" key="10">
    <source>
        <dbReference type="PROSITE" id="PS50089"/>
    </source>
</evidence>
<reference evidence="11 12" key="1">
    <citation type="submission" date="2014-03" db="EMBL/GenBank/DDBJ databases">
        <authorList>
            <person name="Warren W."/>
            <person name="Wilson R.K."/>
        </authorList>
    </citation>
    <scope>NUCLEOTIDE SEQUENCE</scope>
</reference>
<keyword evidence="2 9" id="KW-0863">Zinc-finger</keyword>
<dbReference type="Pfam" id="PF14634">
    <property type="entry name" value="zf-RING_5"/>
    <property type="match status" value="1"/>
</dbReference>
<reference evidence="11" key="3">
    <citation type="submission" date="2025-09" db="UniProtKB">
        <authorList>
            <consortium name="Ensembl"/>
        </authorList>
    </citation>
    <scope>IDENTIFICATION</scope>
</reference>
<organism evidence="11 12">
    <name type="scientific">Chlorocebus sabaeus</name>
    <name type="common">Green monkey</name>
    <name type="synonym">Simia sabaea</name>
    <dbReference type="NCBI Taxonomy" id="60711"/>
    <lineage>
        <taxon>Eukaryota</taxon>
        <taxon>Metazoa</taxon>
        <taxon>Chordata</taxon>
        <taxon>Craniata</taxon>
        <taxon>Vertebrata</taxon>
        <taxon>Euteleostomi</taxon>
        <taxon>Mammalia</taxon>
        <taxon>Eutheria</taxon>
        <taxon>Euarchontoglires</taxon>
        <taxon>Primates</taxon>
        <taxon>Haplorrhini</taxon>
        <taxon>Catarrhini</taxon>
        <taxon>Cercopithecidae</taxon>
        <taxon>Cercopithecinae</taxon>
        <taxon>Chlorocebus</taxon>
    </lineage>
</organism>
<dbReference type="PANTHER" id="PTHR22663">
    <property type="entry name" value="RING FINGER PROTEIN NARYA-RELATED"/>
    <property type="match status" value="1"/>
</dbReference>
<keyword evidence="4" id="KW-0469">Meiosis</keyword>
<dbReference type="GO" id="GO:0000795">
    <property type="term" value="C:synaptonemal complex"/>
    <property type="evidence" value="ECO:0007669"/>
    <property type="project" value="Ensembl"/>
</dbReference>
<dbReference type="GO" id="GO:0006311">
    <property type="term" value="P:meiotic gene conversion"/>
    <property type="evidence" value="ECO:0007669"/>
    <property type="project" value="Ensembl"/>
</dbReference>
<dbReference type="OMA" id="VCCNSCF"/>
<dbReference type="PROSITE" id="PS50089">
    <property type="entry name" value="ZF_RING_2"/>
    <property type="match status" value="1"/>
</dbReference>
<dbReference type="GO" id="GO:0019789">
    <property type="term" value="F:SUMO transferase activity"/>
    <property type="evidence" value="ECO:0007669"/>
    <property type="project" value="InterPro"/>
</dbReference>
<dbReference type="Bgee" id="ENSCSAG00000015539">
    <property type="expression patterns" value="Expressed in fibroblast and 1 other cell type or tissue"/>
</dbReference>
<comment type="function">
    <text evidence="5">SUMO E3 ligase that acts as a regulator of crossing-over during meiosis: required to couple chromosome synapsis to the formation of crossover-specific recombination complexes. Localizes to recombination sites and stabilizes meiosis-specific recombination factors, such as MutS-gamma complex proteins (MSH4 and MSH5) and TEX11. May mediate sumoylation of target proteins MSH4 and/or MSH5, leading to enhance their binding to recombination sites. Acts as a limiting factor for crossover designation and/or reinforcement and plays an antagonist role with CCNB1IP1/HEI10 in the regulation of meiotic recombination.</text>
</comment>
<evidence type="ECO:0000313" key="11">
    <source>
        <dbReference type="Ensembl" id="ENSCSAP00000011614.1"/>
    </source>
</evidence>
<accession>A0A0D9RSM5</accession>